<dbReference type="Gene3D" id="1.25.40.20">
    <property type="entry name" value="Ankyrin repeat-containing domain"/>
    <property type="match status" value="2"/>
</dbReference>
<dbReference type="KEGG" id="trr:M419DRAFT_74257"/>
<protein>
    <submittedName>
        <fullName evidence="4">Ankyrin</fullName>
    </submittedName>
</protein>
<dbReference type="Pfam" id="PF12796">
    <property type="entry name" value="Ank_2"/>
    <property type="match status" value="2"/>
</dbReference>
<evidence type="ECO:0000256" key="2">
    <source>
        <dbReference type="ARBA" id="ARBA00023043"/>
    </source>
</evidence>
<dbReference type="AlphaFoldDB" id="A0A024SEH7"/>
<dbReference type="PANTHER" id="PTHR24171">
    <property type="entry name" value="ANKYRIN REPEAT DOMAIN-CONTAINING PROTEIN 39-RELATED"/>
    <property type="match status" value="1"/>
</dbReference>
<evidence type="ECO:0000256" key="1">
    <source>
        <dbReference type="ARBA" id="ARBA00022737"/>
    </source>
</evidence>
<evidence type="ECO:0000256" key="3">
    <source>
        <dbReference type="PROSITE-ProRule" id="PRU00023"/>
    </source>
</evidence>
<name>A0A024SEH7_HYPJR</name>
<keyword evidence="1" id="KW-0677">Repeat</keyword>
<dbReference type="PROSITE" id="PS50088">
    <property type="entry name" value="ANK_REPEAT"/>
    <property type="match status" value="2"/>
</dbReference>
<dbReference type="EMBL" id="KI911142">
    <property type="protein sequence ID" value="ETS03744.1"/>
    <property type="molecule type" value="Genomic_DNA"/>
</dbReference>
<evidence type="ECO:0000313" key="4">
    <source>
        <dbReference type="EMBL" id="ETS03744.1"/>
    </source>
</evidence>
<dbReference type="OrthoDB" id="341259at2759"/>
<feature type="repeat" description="ANK" evidence="3">
    <location>
        <begin position="60"/>
        <end position="93"/>
    </location>
</feature>
<keyword evidence="2 3" id="KW-0040">ANK repeat</keyword>
<dbReference type="InterPro" id="IPR002110">
    <property type="entry name" value="Ankyrin_rpt"/>
</dbReference>
<organism evidence="4 5">
    <name type="scientific">Hypocrea jecorina (strain ATCC 56765 / BCRC 32924 / NRRL 11460 / Rut C-30)</name>
    <name type="common">Trichoderma reesei</name>
    <dbReference type="NCBI Taxonomy" id="1344414"/>
    <lineage>
        <taxon>Eukaryota</taxon>
        <taxon>Fungi</taxon>
        <taxon>Dikarya</taxon>
        <taxon>Ascomycota</taxon>
        <taxon>Pezizomycotina</taxon>
        <taxon>Sordariomycetes</taxon>
        <taxon>Hypocreomycetidae</taxon>
        <taxon>Hypocreales</taxon>
        <taxon>Hypocreaceae</taxon>
        <taxon>Trichoderma</taxon>
    </lineage>
</organism>
<dbReference type="Proteomes" id="UP000024376">
    <property type="component" value="Unassembled WGS sequence"/>
</dbReference>
<dbReference type="SUPFAM" id="SSF48403">
    <property type="entry name" value="Ankyrin repeat"/>
    <property type="match status" value="1"/>
</dbReference>
<dbReference type="PROSITE" id="PS50297">
    <property type="entry name" value="ANK_REP_REGION"/>
    <property type="match status" value="1"/>
</dbReference>
<dbReference type="SMART" id="SM00248">
    <property type="entry name" value="ANK"/>
    <property type="match status" value="7"/>
</dbReference>
<feature type="repeat" description="ANK" evidence="3">
    <location>
        <begin position="94"/>
        <end position="128"/>
    </location>
</feature>
<sequence length="319" mass="35241">MLGYAAYHNQIGAVRALLAAGAKVNEGGDDWTPLHCAYDNTEITELLLASGADVNLRDVSNRSALYFASKWGHGAVIVRTLAARGADVNILNWRKETPLWKAAAADNLSPSIVSRLLKMGVDANDVDHLGREPIHFALLQSVETAQLLLREEGVTLDGEDRLGRHALHFAVQSQRSDIVEFILRERPHLVNKPDIHGWTPLLWALRAPPTFCSSTTPDQLKQMLTLLLNSGASKFVKGDGADGEVWTPARLASYRGLSEDVLELVTPDEGELGQRQEFDRDIWTEACGRQGQFQATVYCHMCLAVREKSFHFPSIVPLL</sequence>
<proteinExistence type="predicted"/>
<evidence type="ECO:0000313" key="5">
    <source>
        <dbReference type="Proteomes" id="UP000024376"/>
    </source>
</evidence>
<dbReference type="InterPro" id="IPR036770">
    <property type="entry name" value="Ankyrin_rpt-contain_sf"/>
</dbReference>
<reference evidence="5" key="1">
    <citation type="journal article" date="2013" name="Ind. Biotechnol.">
        <title>Comparative genomics analysis of Trichoderma reesei strains.</title>
        <authorList>
            <person name="Koike H."/>
            <person name="Aerts A."/>
            <person name="LaButti K."/>
            <person name="Grigoriev I.V."/>
            <person name="Baker S.E."/>
        </authorList>
    </citation>
    <scope>NUCLEOTIDE SEQUENCE [LARGE SCALE GENOMIC DNA]</scope>
    <source>
        <strain evidence="5">ATCC 56765 / BCRC 32924 / NRRL 11460 / Rut C-30</strain>
    </source>
</reference>
<dbReference type="HOGENOM" id="CLU_785251_0_0_1"/>
<accession>A0A024SEH7</accession>
<gene>
    <name evidence="4" type="ORF">M419DRAFT_74257</name>
</gene>